<dbReference type="Proteomes" id="UP000286976">
    <property type="component" value="Unassembled WGS sequence"/>
</dbReference>
<organism evidence="6 7">
    <name type="scientific">Aliidiomarina taiwanensis</name>
    <dbReference type="NCBI Taxonomy" id="946228"/>
    <lineage>
        <taxon>Bacteria</taxon>
        <taxon>Pseudomonadati</taxon>
        <taxon>Pseudomonadota</taxon>
        <taxon>Gammaproteobacteria</taxon>
        <taxon>Alteromonadales</taxon>
        <taxon>Idiomarinaceae</taxon>
        <taxon>Aliidiomarina</taxon>
    </lineage>
</organism>
<dbReference type="SUPFAM" id="SSF110111">
    <property type="entry name" value="Ctag/Cox11"/>
    <property type="match status" value="1"/>
</dbReference>
<evidence type="ECO:0000256" key="2">
    <source>
        <dbReference type="ARBA" id="ARBA00009620"/>
    </source>
</evidence>
<proteinExistence type="inferred from homology"/>
<dbReference type="Pfam" id="PF04442">
    <property type="entry name" value="CtaG_Cox11"/>
    <property type="match status" value="1"/>
</dbReference>
<keyword evidence="5" id="KW-0186">Copper</keyword>
<reference evidence="6 7" key="1">
    <citation type="journal article" date="2011" name="Front. Microbiol.">
        <title>Genomic signatures of strain selection and enhancement in Bacillus atrophaeus var. globigii, a historical biowarfare simulant.</title>
        <authorList>
            <person name="Gibbons H.S."/>
            <person name="Broomall S.M."/>
            <person name="McNew L.A."/>
            <person name="Daligault H."/>
            <person name="Chapman C."/>
            <person name="Bruce D."/>
            <person name="Karavis M."/>
            <person name="Krepps M."/>
            <person name="McGregor P.A."/>
            <person name="Hong C."/>
            <person name="Park K.H."/>
            <person name="Akmal A."/>
            <person name="Feldman A."/>
            <person name="Lin J.S."/>
            <person name="Chang W.E."/>
            <person name="Higgs B.W."/>
            <person name="Demirev P."/>
            <person name="Lindquist J."/>
            <person name="Liem A."/>
            <person name="Fochler E."/>
            <person name="Read T.D."/>
            <person name="Tapia R."/>
            <person name="Johnson S."/>
            <person name="Bishop-Lilly K.A."/>
            <person name="Detter C."/>
            <person name="Han C."/>
            <person name="Sozhamannan S."/>
            <person name="Rosenzweig C.N."/>
            <person name="Skowronski E.W."/>
        </authorList>
    </citation>
    <scope>NUCLEOTIDE SEQUENCE [LARGE SCALE GENOMIC DNA]</scope>
    <source>
        <strain evidence="6 7">AIT1</strain>
    </source>
</reference>
<keyword evidence="4" id="KW-0812">Transmembrane</keyword>
<protein>
    <recommendedName>
        <fullName evidence="3">Cytochrome c oxidase assembly protein CtaG</fullName>
    </recommendedName>
</protein>
<comment type="subcellular location">
    <subcellularLocation>
        <location evidence="1">Cell inner membrane</location>
        <topology evidence="1">Single-pass type II membrane protein</topology>
        <orientation evidence="1">Periplasmic side</orientation>
    </subcellularLocation>
</comment>
<dbReference type="Gene3D" id="2.60.370.10">
    <property type="entry name" value="Ctag/Cox11"/>
    <property type="match status" value="1"/>
</dbReference>
<name>A0A432X774_9GAMM</name>
<accession>A0A432X774</accession>
<keyword evidence="4" id="KW-0735">Signal-anchor</keyword>
<dbReference type="EMBL" id="PIPQ01000002">
    <property type="protein sequence ID" value="RUO42714.1"/>
    <property type="molecule type" value="Genomic_DNA"/>
</dbReference>
<dbReference type="RefSeq" id="WP_126756924.1">
    <property type="nucleotide sequence ID" value="NZ_PIPQ01000002.1"/>
</dbReference>
<evidence type="ECO:0000256" key="1">
    <source>
        <dbReference type="ARBA" id="ARBA00004382"/>
    </source>
</evidence>
<evidence type="ECO:0000313" key="6">
    <source>
        <dbReference type="EMBL" id="RUO42714.1"/>
    </source>
</evidence>
<keyword evidence="7" id="KW-1185">Reference proteome</keyword>
<evidence type="ECO:0000256" key="4">
    <source>
        <dbReference type="ARBA" id="ARBA00022968"/>
    </source>
</evidence>
<gene>
    <name evidence="6" type="ORF">CWE15_04690</name>
</gene>
<dbReference type="InterPro" id="IPR007533">
    <property type="entry name" value="Cyt_c_oxidase_assmbl_CtaG"/>
</dbReference>
<dbReference type="OrthoDB" id="9804841at2"/>
<evidence type="ECO:0000313" key="7">
    <source>
        <dbReference type="Proteomes" id="UP000286976"/>
    </source>
</evidence>
<dbReference type="AlphaFoldDB" id="A0A432X774"/>
<comment type="similarity">
    <text evidence="2">Belongs to the COX11/CtaG family.</text>
</comment>
<dbReference type="GO" id="GO:0005886">
    <property type="term" value="C:plasma membrane"/>
    <property type="evidence" value="ECO:0007669"/>
    <property type="project" value="UniProtKB-SubCell"/>
</dbReference>
<comment type="caution">
    <text evidence="6">The sequence shown here is derived from an EMBL/GenBank/DDBJ whole genome shotgun (WGS) entry which is preliminary data.</text>
</comment>
<dbReference type="InterPro" id="IPR023471">
    <property type="entry name" value="CtaG/Cox11_dom_sf"/>
</dbReference>
<evidence type="ECO:0000256" key="3">
    <source>
        <dbReference type="ARBA" id="ARBA00015384"/>
    </source>
</evidence>
<evidence type="ECO:0000256" key="5">
    <source>
        <dbReference type="ARBA" id="ARBA00023008"/>
    </source>
</evidence>
<dbReference type="GO" id="GO:0005507">
    <property type="term" value="F:copper ion binding"/>
    <property type="evidence" value="ECO:0007669"/>
    <property type="project" value="InterPro"/>
</dbReference>
<sequence length="168" mass="18864">MKGIIPGVAMAVMLFAVGYALLPLYPHRPLGDEYFLLDHSLPTIADTAKRLPMRFVFKEQSHHVVRLGQHQPLQYLAVGQPVYSFITLTNTSTQTVSFELNSRIWPGVANLYLNKLTCACFQRLQLDPKASMQVPISFVLSQGMPARVEQVELQFSVQHLSFTEASDT</sequence>